<dbReference type="PaxDb" id="3880-AET02341"/>
<dbReference type="HOGENOM" id="CLU_1520099_0_0_1"/>
<dbReference type="InterPro" id="IPR046341">
    <property type="entry name" value="SET_dom_sf"/>
</dbReference>
<protein>
    <submittedName>
        <fullName evidence="2 3">Uncharacterized protein</fullName>
    </submittedName>
</protein>
<evidence type="ECO:0000313" key="3">
    <source>
        <dbReference type="EnsemblPlants" id="AET02341"/>
    </source>
</evidence>
<dbReference type="SUPFAM" id="SSF82199">
    <property type="entry name" value="SET domain"/>
    <property type="match status" value="1"/>
</dbReference>
<proteinExistence type="predicted"/>
<gene>
    <name evidence="2" type="ordered locus">MTR_8g039340</name>
</gene>
<organism evidence="2 4">
    <name type="scientific">Medicago truncatula</name>
    <name type="common">Barrel medic</name>
    <name type="synonym">Medicago tribuloides</name>
    <dbReference type="NCBI Taxonomy" id="3880"/>
    <lineage>
        <taxon>Eukaryota</taxon>
        <taxon>Viridiplantae</taxon>
        <taxon>Streptophyta</taxon>
        <taxon>Embryophyta</taxon>
        <taxon>Tracheophyta</taxon>
        <taxon>Spermatophyta</taxon>
        <taxon>Magnoliopsida</taxon>
        <taxon>eudicotyledons</taxon>
        <taxon>Gunneridae</taxon>
        <taxon>Pentapetalae</taxon>
        <taxon>rosids</taxon>
        <taxon>fabids</taxon>
        <taxon>Fabales</taxon>
        <taxon>Fabaceae</taxon>
        <taxon>Papilionoideae</taxon>
        <taxon>50 kb inversion clade</taxon>
        <taxon>NPAAA clade</taxon>
        <taxon>Hologalegina</taxon>
        <taxon>IRL clade</taxon>
        <taxon>Trifolieae</taxon>
        <taxon>Medicago</taxon>
    </lineage>
</organism>
<evidence type="ECO:0000313" key="4">
    <source>
        <dbReference type="Proteomes" id="UP000002051"/>
    </source>
</evidence>
<feature type="chain" id="PRO_5014574279" evidence="1">
    <location>
        <begin position="17"/>
        <end position="177"/>
    </location>
</feature>
<dbReference type="EMBL" id="CM001224">
    <property type="protein sequence ID" value="AET02341.2"/>
    <property type="molecule type" value="Genomic_DNA"/>
</dbReference>
<accession>G7LG36</accession>
<feature type="signal peptide" evidence="1">
    <location>
        <begin position="1"/>
        <end position="16"/>
    </location>
</feature>
<name>G7LG36_MEDTR</name>
<reference evidence="2 4" key="1">
    <citation type="journal article" date="2011" name="Nature">
        <title>The Medicago genome provides insight into the evolution of rhizobial symbioses.</title>
        <authorList>
            <person name="Young N.D."/>
            <person name="Debelle F."/>
            <person name="Oldroyd G.E."/>
            <person name="Geurts R."/>
            <person name="Cannon S.B."/>
            <person name="Udvardi M.K."/>
            <person name="Benedito V.A."/>
            <person name="Mayer K.F."/>
            <person name="Gouzy J."/>
            <person name="Schoof H."/>
            <person name="Van de Peer Y."/>
            <person name="Proost S."/>
            <person name="Cook D.R."/>
            <person name="Meyers B.C."/>
            <person name="Spannagl M."/>
            <person name="Cheung F."/>
            <person name="De Mita S."/>
            <person name="Krishnakumar V."/>
            <person name="Gundlach H."/>
            <person name="Zhou S."/>
            <person name="Mudge J."/>
            <person name="Bharti A.K."/>
            <person name="Murray J.D."/>
            <person name="Naoumkina M.A."/>
            <person name="Rosen B."/>
            <person name="Silverstein K.A."/>
            <person name="Tang H."/>
            <person name="Rombauts S."/>
            <person name="Zhao P.X."/>
            <person name="Zhou P."/>
            <person name="Barbe V."/>
            <person name="Bardou P."/>
            <person name="Bechner M."/>
            <person name="Bellec A."/>
            <person name="Berger A."/>
            <person name="Berges H."/>
            <person name="Bidwell S."/>
            <person name="Bisseling T."/>
            <person name="Choisne N."/>
            <person name="Couloux A."/>
            <person name="Denny R."/>
            <person name="Deshpande S."/>
            <person name="Dai X."/>
            <person name="Doyle J.J."/>
            <person name="Dudez A.M."/>
            <person name="Farmer A.D."/>
            <person name="Fouteau S."/>
            <person name="Franken C."/>
            <person name="Gibelin C."/>
            <person name="Gish J."/>
            <person name="Goldstein S."/>
            <person name="Gonzalez A.J."/>
            <person name="Green P.J."/>
            <person name="Hallab A."/>
            <person name="Hartog M."/>
            <person name="Hua A."/>
            <person name="Humphray S.J."/>
            <person name="Jeong D.H."/>
            <person name="Jing Y."/>
            <person name="Jocker A."/>
            <person name="Kenton S.M."/>
            <person name="Kim D.J."/>
            <person name="Klee K."/>
            <person name="Lai H."/>
            <person name="Lang C."/>
            <person name="Lin S."/>
            <person name="Macmil S.L."/>
            <person name="Magdelenat G."/>
            <person name="Matthews L."/>
            <person name="McCorrison J."/>
            <person name="Monaghan E.L."/>
            <person name="Mun J.H."/>
            <person name="Najar F.Z."/>
            <person name="Nicholson C."/>
            <person name="Noirot C."/>
            <person name="O'Bleness M."/>
            <person name="Paule C.R."/>
            <person name="Poulain J."/>
            <person name="Prion F."/>
            <person name="Qin B."/>
            <person name="Qu C."/>
            <person name="Retzel E.F."/>
            <person name="Riddle C."/>
            <person name="Sallet E."/>
            <person name="Samain S."/>
            <person name="Samson N."/>
            <person name="Sanders I."/>
            <person name="Saurat O."/>
            <person name="Scarpelli C."/>
            <person name="Schiex T."/>
            <person name="Segurens B."/>
            <person name="Severin A.J."/>
            <person name="Sherrier D.J."/>
            <person name="Shi R."/>
            <person name="Sims S."/>
            <person name="Singer S.R."/>
            <person name="Sinharoy S."/>
            <person name="Sterck L."/>
            <person name="Viollet A."/>
            <person name="Wang B.B."/>
            <person name="Wang K."/>
            <person name="Wang M."/>
            <person name="Wang X."/>
            <person name="Warfsmann J."/>
            <person name="Weissenbach J."/>
            <person name="White D.D."/>
            <person name="White J.D."/>
            <person name="Wiley G.B."/>
            <person name="Wincker P."/>
            <person name="Xing Y."/>
            <person name="Yang L."/>
            <person name="Yao Z."/>
            <person name="Ying F."/>
            <person name="Zhai J."/>
            <person name="Zhou L."/>
            <person name="Zuber A."/>
            <person name="Denarie J."/>
            <person name="Dixon R.A."/>
            <person name="May G.D."/>
            <person name="Schwartz D.C."/>
            <person name="Rogers J."/>
            <person name="Quetier F."/>
            <person name="Town C.D."/>
            <person name="Roe B.A."/>
        </authorList>
    </citation>
    <scope>NUCLEOTIDE SEQUENCE [LARGE SCALE GENOMIC DNA]</scope>
    <source>
        <strain evidence="2">A17</strain>
        <strain evidence="3 4">cv. Jemalong A17</strain>
    </source>
</reference>
<reference evidence="3" key="3">
    <citation type="submission" date="2015-04" db="UniProtKB">
        <authorList>
            <consortium name="EnsemblPlants"/>
        </authorList>
    </citation>
    <scope>IDENTIFICATION</scope>
    <source>
        <strain evidence="3">cv. Jemalong A17</strain>
    </source>
</reference>
<dbReference type="EnsemblPlants" id="AET02341">
    <property type="protein sequence ID" value="AET02341"/>
    <property type="gene ID" value="MTR_8g039340"/>
</dbReference>
<keyword evidence="4" id="KW-1185">Reference proteome</keyword>
<accession>A0A0C3XZ99</accession>
<evidence type="ECO:0000256" key="1">
    <source>
        <dbReference type="SAM" id="SignalP"/>
    </source>
</evidence>
<dbReference type="AlphaFoldDB" id="G7LG36"/>
<dbReference type="Proteomes" id="UP000002051">
    <property type="component" value="Chromosome 8"/>
</dbReference>
<sequence length="177" mass="20032">MGVAGAATLWIPLLAGEEITCDYHFSHEDEEKKIPCSCNFELTDIKKKEKSVDPSLIEFYFRTDRKKNLIFVGVHTESMPPNEKIPLKRNHTILLHRVTHSNVDSLQLGKSHIYKPRKFKLFHASNDSSSSAALPASAPPPYLHLVALNRRTEAVMGSVHQVSKELEVFSTVLQKHF</sequence>
<reference evidence="2 4" key="2">
    <citation type="journal article" date="2014" name="BMC Genomics">
        <title>An improved genome release (version Mt4.0) for the model legume Medicago truncatula.</title>
        <authorList>
            <person name="Tang H."/>
            <person name="Krishnakumar V."/>
            <person name="Bidwell S."/>
            <person name="Rosen B."/>
            <person name="Chan A."/>
            <person name="Zhou S."/>
            <person name="Gentzbittel L."/>
            <person name="Childs K.L."/>
            <person name="Yandell M."/>
            <person name="Gundlach H."/>
            <person name="Mayer K.F."/>
            <person name="Schwartz D.C."/>
            <person name="Town C.D."/>
        </authorList>
    </citation>
    <scope>GENOME REANNOTATION</scope>
    <source>
        <strain evidence="3 4">cv. Jemalong A17</strain>
    </source>
</reference>
<keyword evidence="1" id="KW-0732">Signal</keyword>
<evidence type="ECO:0000313" key="2">
    <source>
        <dbReference type="EMBL" id="AET02341.2"/>
    </source>
</evidence>